<keyword evidence="3" id="KW-1185">Reference proteome</keyword>
<feature type="chain" id="PRO_5045102943" description="SGNH/GDSL hydrolase family protein" evidence="1">
    <location>
        <begin position="28"/>
        <end position="432"/>
    </location>
</feature>
<accession>A0ABW0S6R6</accession>
<reference evidence="3" key="1">
    <citation type="journal article" date="2019" name="Int. J. Syst. Evol. Microbiol.">
        <title>The Global Catalogue of Microorganisms (GCM) 10K type strain sequencing project: providing services to taxonomists for standard genome sequencing and annotation.</title>
        <authorList>
            <consortium name="The Broad Institute Genomics Platform"/>
            <consortium name="The Broad Institute Genome Sequencing Center for Infectious Disease"/>
            <person name="Wu L."/>
            <person name="Ma J."/>
        </authorList>
    </citation>
    <scope>NUCLEOTIDE SEQUENCE [LARGE SCALE GENOMIC DNA]</scope>
    <source>
        <strain evidence="3">CGMCC 4.5798</strain>
    </source>
</reference>
<keyword evidence="1" id="KW-0732">Signal</keyword>
<evidence type="ECO:0000313" key="3">
    <source>
        <dbReference type="Proteomes" id="UP001596086"/>
    </source>
</evidence>
<dbReference type="Proteomes" id="UP001596086">
    <property type="component" value="Unassembled WGS sequence"/>
</dbReference>
<feature type="signal peptide" evidence="1">
    <location>
        <begin position="1"/>
        <end position="27"/>
    </location>
</feature>
<evidence type="ECO:0000313" key="2">
    <source>
        <dbReference type="EMBL" id="MFC5552231.1"/>
    </source>
</evidence>
<proteinExistence type="predicted"/>
<protein>
    <recommendedName>
        <fullName evidence="4">SGNH/GDSL hydrolase family protein</fullName>
    </recommendedName>
</protein>
<evidence type="ECO:0000256" key="1">
    <source>
        <dbReference type="SAM" id="SignalP"/>
    </source>
</evidence>
<comment type="caution">
    <text evidence="2">The sequence shown here is derived from an EMBL/GenBank/DDBJ whole genome shotgun (WGS) entry which is preliminary data.</text>
</comment>
<evidence type="ECO:0008006" key="4">
    <source>
        <dbReference type="Google" id="ProtNLM"/>
    </source>
</evidence>
<sequence>MTPFRYCLTLGATAAALAGAIATFNYAVDPYLLFDVKRVHGFNDLKPSVATRERMMKAYQVSRINARTIVMGSSRPDLGIDPATASWPASAQPVYNLSLVGSGIGAGLKYLRHYLAMNEKQAPHTLVVGLDFESFLYVPSQSGNPTVQRRTMGELEERLAVDDEGNPNPQRTVRILKDRALGLLSLDALGDSIKTIAGSRASNAVNLEPNGHVSEASMRDAARADGFKLLFTQKHLEVIKQYGKPRRVLSDRADAPIRGFDTLRELLSLAKAKDIEVIFVIQPAHVSRLELLDRMGYWDDYERWKRELTMLSAEAGTSQKVVLWDFGGYERQVSETVPGKDSGASDMQWFWDPVHYTSKLGDMMVARIFKDGQAEGFGVQLKPENVEAQIRKVRLDRDAFRTAMPEEAARLSRLVCGTWPCPASNDIVASAR</sequence>
<name>A0ABW0S6R6_9BURK</name>
<organism evidence="2 3">
    <name type="scientific">Massilia aerilata</name>
    <dbReference type="NCBI Taxonomy" id="453817"/>
    <lineage>
        <taxon>Bacteria</taxon>
        <taxon>Pseudomonadati</taxon>
        <taxon>Pseudomonadota</taxon>
        <taxon>Betaproteobacteria</taxon>
        <taxon>Burkholderiales</taxon>
        <taxon>Oxalobacteraceae</taxon>
        <taxon>Telluria group</taxon>
        <taxon>Massilia</taxon>
    </lineage>
</organism>
<gene>
    <name evidence="2" type="ORF">ACFPO9_27255</name>
</gene>
<dbReference type="EMBL" id="JBHSMZ010000026">
    <property type="protein sequence ID" value="MFC5552231.1"/>
    <property type="molecule type" value="Genomic_DNA"/>
</dbReference>
<dbReference type="RefSeq" id="WP_379777489.1">
    <property type="nucleotide sequence ID" value="NZ_JBHSMZ010000026.1"/>
</dbReference>